<feature type="region of interest" description="Disordered" evidence="1">
    <location>
        <begin position="348"/>
        <end position="388"/>
    </location>
</feature>
<dbReference type="OrthoDB" id="2501940at2759"/>
<dbReference type="AlphaFoldDB" id="A0A180H1L3"/>
<dbReference type="Proteomes" id="UP000005240">
    <property type="component" value="Unassembled WGS sequence"/>
</dbReference>
<reference evidence="4 5" key="3">
    <citation type="journal article" date="2017" name="G3 (Bethesda)">
        <title>Comparative analysis highlights variable genome content of wheat rusts and divergence of the mating loci.</title>
        <authorList>
            <person name="Cuomo C.A."/>
            <person name="Bakkeren G."/>
            <person name="Khalil H.B."/>
            <person name="Panwar V."/>
            <person name="Joly D."/>
            <person name="Linning R."/>
            <person name="Sakthikumar S."/>
            <person name="Song X."/>
            <person name="Adiconis X."/>
            <person name="Fan L."/>
            <person name="Goldberg J.M."/>
            <person name="Levin J.Z."/>
            <person name="Young S."/>
            <person name="Zeng Q."/>
            <person name="Anikster Y."/>
            <person name="Bruce M."/>
            <person name="Wang M."/>
            <person name="Yin C."/>
            <person name="McCallum B."/>
            <person name="Szabo L.J."/>
            <person name="Hulbert S."/>
            <person name="Chen X."/>
            <person name="Fellers J.P."/>
        </authorList>
    </citation>
    <scope>NUCLEOTIDE SEQUENCE</scope>
    <source>
        <strain evidence="4">isolate 1-1 / race 1 (BBBD)</strain>
        <strain evidence="5">Isolate 1-1 / race 1 (BBBD)</strain>
    </source>
</reference>
<dbReference type="EnsemblFungi" id="PTTG_00315-t43_2">
    <property type="protein sequence ID" value="PTTG_00315-t43_2-p1"/>
    <property type="gene ID" value="PTTG_00315"/>
</dbReference>
<dbReference type="EMBL" id="ADAS02000008">
    <property type="protein sequence ID" value="OAV98264.1"/>
    <property type="molecule type" value="Genomic_DNA"/>
</dbReference>
<protein>
    <submittedName>
        <fullName evidence="4">BRCT domain-containing protein</fullName>
    </submittedName>
</protein>
<dbReference type="EMBL" id="ADAS02000008">
    <property type="protein sequence ID" value="OAV98263.1"/>
    <property type="molecule type" value="Genomic_DNA"/>
</dbReference>
<proteinExistence type="predicted"/>
<sequence>MDSVDLNGPSSPTSPQSHNKTRSGRILLAPETPGLSLALKTKSVLLAPETPASSSSIFQFKKAPTHTRSPGIRSTPGISDEPKQSTPHEQNKQSTSCEQTKQSTSREKTKQSTSHDVVNLVDRSSSVRERWSNFGRVSSRSEAFDSSGLHRTTSETSSASIKMKTTKRSRRESQVKEIDTLDAYDKLTAKERSARFPRVEMWADFLAHSNRISSKRSKAKVFMNRCRIYYLIDPSVQHNLDDADRMRMRRLFEAGAQIQPELRSKQVTHIIVRNDTSWNSCLRAIRSVVSDPSERQTIKEMCLASLEKTPGDELIWIMDFKWVTSCLSYGAVPVEKYTCIRPRASKVLQPPKPLPMTSAGSQDYNRSTESEEHNIDSDDEIETSISLR</sequence>
<evidence type="ECO:0000259" key="2">
    <source>
        <dbReference type="PROSITE" id="PS50172"/>
    </source>
</evidence>
<feature type="compositionally biased region" description="Polar residues" evidence="1">
    <location>
        <begin position="149"/>
        <end position="160"/>
    </location>
</feature>
<organism evidence="3">
    <name type="scientific">Puccinia triticina (isolate 1-1 / race 1 (BBBD))</name>
    <name type="common">Brown leaf rust fungus</name>
    <dbReference type="NCBI Taxonomy" id="630390"/>
    <lineage>
        <taxon>Eukaryota</taxon>
        <taxon>Fungi</taxon>
        <taxon>Dikarya</taxon>
        <taxon>Basidiomycota</taxon>
        <taxon>Pucciniomycotina</taxon>
        <taxon>Pucciniomycetes</taxon>
        <taxon>Pucciniales</taxon>
        <taxon>Pucciniaceae</taxon>
        <taxon>Puccinia</taxon>
    </lineage>
</organism>
<feature type="domain" description="BRCT" evidence="2">
    <location>
        <begin position="255"/>
        <end position="327"/>
    </location>
</feature>
<feature type="region of interest" description="Disordered" evidence="1">
    <location>
        <begin position="1"/>
        <end position="29"/>
    </location>
</feature>
<dbReference type="Gene3D" id="3.40.50.10190">
    <property type="entry name" value="BRCT domain"/>
    <property type="match status" value="1"/>
</dbReference>
<keyword evidence="5" id="KW-1185">Reference proteome</keyword>
<dbReference type="InterPro" id="IPR036420">
    <property type="entry name" value="BRCT_dom_sf"/>
</dbReference>
<accession>A0A180H1L3</accession>
<evidence type="ECO:0000313" key="4">
    <source>
        <dbReference type="EnsemblFungi" id="PTTG_00315-t43_1-p1"/>
    </source>
</evidence>
<evidence type="ECO:0000256" key="1">
    <source>
        <dbReference type="SAM" id="MobiDB-lite"/>
    </source>
</evidence>
<feature type="region of interest" description="Disordered" evidence="1">
    <location>
        <begin position="49"/>
        <end position="117"/>
    </location>
</feature>
<dbReference type="InterPro" id="IPR001357">
    <property type="entry name" value="BRCT_dom"/>
</dbReference>
<feature type="compositionally biased region" description="Basic and acidic residues" evidence="1">
    <location>
        <begin position="366"/>
        <end position="376"/>
    </location>
</feature>
<reference evidence="3" key="2">
    <citation type="submission" date="2016-05" db="EMBL/GenBank/DDBJ databases">
        <title>Comparative analysis highlights variable genome content of wheat rusts and divergence of the mating loci.</title>
        <authorList>
            <person name="Cuomo C.A."/>
            <person name="Bakkeren G."/>
            <person name="Szabo L."/>
            <person name="Khalil H."/>
            <person name="Joly D."/>
            <person name="Goldberg J."/>
            <person name="Young S."/>
            <person name="Zeng Q."/>
            <person name="Fellers J."/>
        </authorList>
    </citation>
    <scope>NUCLEOTIDE SEQUENCE [LARGE SCALE GENOMIC DNA]</scope>
    <source>
        <strain evidence="3">1-1 BBBD Race 1</strain>
    </source>
</reference>
<evidence type="ECO:0000313" key="3">
    <source>
        <dbReference type="EMBL" id="OAV98263.1"/>
    </source>
</evidence>
<reference evidence="4" key="4">
    <citation type="submission" date="2025-05" db="UniProtKB">
        <authorList>
            <consortium name="EnsemblFungi"/>
        </authorList>
    </citation>
    <scope>IDENTIFICATION</scope>
    <source>
        <strain evidence="4">isolate 1-1 / race 1 (BBBD)</strain>
    </source>
</reference>
<evidence type="ECO:0000313" key="5">
    <source>
        <dbReference type="Proteomes" id="UP000005240"/>
    </source>
</evidence>
<dbReference type="EnsemblFungi" id="PTTG_00315-t43_1">
    <property type="protein sequence ID" value="PTTG_00315-t43_1-p1"/>
    <property type="gene ID" value="PTTG_00315"/>
</dbReference>
<dbReference type="VEuPathDB" id="FungiDB:PTTG_00315"/>
<feature type="region of interest" description="Disordered" evidence="1">
    <location>
        <begin position="142"/>
        <end position="170"/>
    </location>
</feature>
<feature type="compositionally biased region" description="Polar residues" evidence="1">
    <location>
        <begin position="8"/>
        <end position="18"/>
    </location>
</feature>
<feature type="compositionally biased region" description="Polar residues" evidence="1">
    <location>
        <begin position="84"/>
        <end position="103"/>
    </location>
</feature>
<name>A0A180H1L3_PUCT1</name>
<gene>
    <name evidence="3" type="ORF">PTTG_00315</name>
</gene>
<reference evidence="3" key="1">
    <citation type="submission" date="2009-11" db="EMBL/GenBank/DDBJ databases">
        <authorList>
            <consortium name="The Broad Institute Genome Sequencing Platform"/>
            <person name="Ward D."/>
            <person name="Feldgarden M."/>
            <person name="Earl A."/>
            <person name="Young S.K."/>
            <person name="Zeng Q."/>
            <person name="Koehrsen M."/>
            <person name="Alvarado L."/>
            <person name="Berlin A."/>
            <person name="Bochicchio J."/>
            <person name="Borenstein D."/>
            <person name="Chapman S.B."/>
            <person name="Chen Z."/>
            <person name="Engels R."/>
            <person name="Freedman E."/>
            <person name="Gellesch M."/>
            <person name="Goldberg J."/>
            <person name="Griggs A."/>
            <person name="Gujja S."/>
            <person name="Heilman E."/>
            <person name="Heiman D."/>
            <person name="Hepburn T."/>
            <person name="Howarth C."/>
            <person name="Jen D."/>
            <person name="Larson L."/>
            <person name="Lewis B."/>
            <person name="Mehta T."/>
            <person name="Park D."/>
            <person name="Pearson M."/>
            <person name="Roberts A."/>
            <person name="Saif S."/>
            <person name="Shea T."/>
            <person name="Shenoy N."/>
            <person name="Sisk P."/>
            <person name="Stolte C."/>
            <person name="Sykes S."/>
            <person name="Thomson T."/>
            <person name="Walk T."/>
            <person name="White J."/>
            <person name="Yandava C."/>
            <person name="Izard J."/>
            <person name="Baranova O.V."/>
            <person name="Blanton J.M."/>
            <person name="Tanner A.C."/>
            <person name="Dewhirst F.E."/>
            <person name="Haas B."/>
            <person name="Nusbaum C."/>
            <person name="Birren B."/>
        </authorList>
    </citation>
    <scope>NUCLEOTIDE SEQUENCE [LARGE SCALE GENOMIC DNA]</scope>
    <source>
        <strain evidence="3">1-1 BBBD Race 1</strain>
    </source>
</reference>
<dbReference type="PROSITE" id="PS50172">
    <property type="entry name" value="BRCT"/>
    <property type="match status" value="1"/>
</dbReference>